<dbReference type="InterPro" id="IPR036397">
    <property type="entry name" value="RNaseH_sf"/>
</dbReference>
<dbReference type="InterPro" id="IPR012337">
    <property type="entry name" value="RNaseH-like_sf"/>
</dbReference>
<dbReference type="STRING" id="43041.A0A182K4H3"/>
<evidence type="ECO:0000313" key="4">
    <source>
        <dbReference type="Proteomes" id="UP000075881"/>
    </source>
</evidence>
<proteinExistence type="predicted"/>
<name>A0A182K4H3_9DIPT</name>
<dbReference type="Gene3D" id="3.30.420.10">
    <property type="entry name" value="Ribonuclease H-like superfamily/Ribonuclease H"/>
    <property type="match status" value="1"/>
</dbReference>
<dbReference type="Proteomes" id="UP000075881">
    <property type="component" value="Unassembled WGS sequence"/>
</dbReference>
<evidence type="ECO:0000313" key="3">
    <source>
        <dbReference type="EnsemblMetazoa" id="ACHR005658-PA"/>
    </source>
</evidence>
<feature type="domain" description="Integrase catalytic" evidence="2">
    <location>
        <begin position="1"/>
        <end position="174"/>
    </location>
</feature>
<evidence type="ECO:0000256" key="1">
    <source>
        <dbReference type="SAM" id="MobiDB-lite"/>
    </source>
</evidence>
<protein>
    <recommendedName>
        <fullName evidence="2">Integrase catalytic domain-containing protein</fullName>
    </recommendedName>
</protein>
<dbReference type="GO" id="GO:0003676">
    <property type="term" value="F:nucleic acid binding"/>
    <property type="evidence" value="ECO:0007669"/>
    <property type="project" value="InterPro"/>
</dbReference>
<dbReference type="AlphaFoldDB" id="A0A182K4H3"/>
<evidence type="ECO:0000259" key="2">
    <source>
        <dbReference type="PROSITE" id="PS50994"/>
    </source>
</evidence>
<dbReference type="SUPFAM" id="SSF53098">
    <property type="entry name" value="Ribonuclease H-like"/>
    <property type="match status" value="1"/>
</dbReference>
<dbReference type="VEuPathDB" id="VectorBase:ACHR005658"/>
<accession>A0A182K4H3</accession>
<dbReference type="InterPro" id="IPR001584">
    <property type="entry name" value="Integrase_cat-core"/>
</dbReference>
<reference evidence="4" key="1">
    <citation type="submission" date="2013-03" db="EMBL/GenBank/DDBJ databases">
        <title>The Genome Sequence of Anopheles christyi ACHKN1017.</title>
        <authorList>
            <consortium name="The Broad Institute Genomics Platform"/>
            <person name="Neafsey D.E."/>
            <person name="Besansky N."/>
            <person name="Walker B."/>
            <person name="Young S.K."/>
            <person name="Zeng Q."/>
            <person name="Gargeya S."/>
            <person name="Fitzgerald M."/>
            <person name="Haas B."/>
            <person name="Abouelleil A."/>
            <person name="Allen A.W."/>
            <person name="Alvarado L."/>
            <person name="Arachchi H.M."/>
            <person name="Berlin A.M."/>
            <person name="Chapman S.B."/>
            <person name="Gainer-Dewar J."/>
            <person name="Goldberg J."/>
            <person name="Griggs A."/>
            <person name="Gujja S."/>
            <person name="Hansen M."/>
            <person name="Howarth C."/>
            <person name="Imamovic A."/>
            <person name="Ireland A."/>
            <person name="Larimer J."/>
            <person name="McCowan C."/>
            <person name="Murphy C."/>
            <person name="Pearson M."/>
            <person name="Poon T.W."/>
            <person name="Priest M."/>
            <person name="Roberts A."/>
            <person name="Saif S."/>
            <person name="Shea T."/>
            <person name="Sisk P."/>
            <person name="Sykes S."/>
            <person name="Wortman J."/>
            <person name="Nusbaum C."/>
            <person name="Birren B."/>
        </authorList>
    </citation>
    <scope>NUCLEOTIDE SEQUENCE [LARGE SCALE GENOMIC DNA]</scope>
    <source>
        <strain evidence="4">ACHKN1017</strain>
    </source>
</reference>
<sequence>MAPLPNTRLQYYARPFSYVSVDYLGPLDVVNARRTEKRRSVHKPCNEGSSFGSPSHSSDSCIMAIKSDNGTNFVGASNELKKEIAEINSKLADTLTNSLTSWNFNSPSAGVSERMVRSVKETMNAFVDGRKLNDEILNTALIDAKHLINARPLFYMPHTTSDVEALTPNHFLFW</sequence>
<feature type="region of interest" description="Disordered" evidence="1">
    <location>
        <begin position="35"/>
        <end position="57"/>
    </location>
</feature>
<keyword evidence="4" id="KW-1185">Reference proteome</keyword>
<organism evidence="3 4">
    <name type="scientific">Anopheles christyi</name>
    <dbReference type="NCBI Taxonomy" id="43041"/>
    <lineage>
        <taxon>Eukaryota</taxon>
        <taxon>Metazoa</taxon>
        <taxon>Ecdysozoa</taxon>
        <taxon>Arthropoda</taxon>
        <taxon>Hexapoda</taxon>
        <taxon>Insecta</taxon>
        <taxon>Pterygota</taxon>
        <taxon>Neoptera</taxon>
        <taxon>Endopterygota</taxon>
        <taxon>Diptera</taxon>
        <taxon>Nematocera</taxon>
        <taxon>Culicoidea</taxon>
        <taxon>Culicidae</taxon>
        <taxon>Anophelinae</taxon>
        <taxon>Anopheles</taxon>
    </lineage>
</organism>
<dbReference type="PROSITE" id="PS50994">
    <property type="entry name" value="INTEGRASE"/>
    <property type="match status" value="1"/>
</dbReference>
<dbReference type="GO" id="GO:0015074">
    <property type="term" value="P:DNA integration"/>
    <property type="evidence" value="ECO:0007669"/>
    <property type="project" value="InterPro"/>
</dbReference>
<dbReference type="EnsemblMetazoa" id="ACHR005658-RA">
    <property type="protein sequence ID" value="ACHR005658-PA"/>
    <property type="gene ID" value="ACHR005658"/>
</dbReference>
<dbReference type="PANTHER" id="PTHR47331">
    <property type="entry name" value="PHD-TYPE DOMAIN-CONTAINING PROTEIN"/>
    <property type="match status" value="1"/>
</dbReference>
<reference evidence="3" key="2">
    <citation type="submission" date="2020-05" db="UniProtKB">
        <authorList>
            <consortium name="EnsemblMetazoa"/>
        </authorList>
    </citation>
    <scope>IDENTIFICATION</scope>
    <source>
        <strain evidence="3">ACHKN1017</strain>
    </source>
</reference>
<dbReference type="PANTHER" id="PTHR47331:SF1">
    <property type="entry name" value="GAG-LIKE PROTEIN"/>
    <property type="match status" value="1"/>
</dbReference>